<reference evidence="8" key="1">
    <citation type="journal article" date="2019" name="Int. J. Syst. Evol. Microbiol.">
        <title>The Global Catalogue of Microorganisms (GCM) 10K type strain sequencing project: providing services to taxonomists for standard genome sequencing and annotation.</title>
        <authorList>
            <consortium name="The Broad Institute Genomics Platform"/>
            <consortium name="The Broad Institute Genome Sequencing Center for Infectious Disease"/>
            <person name="Wu L."/>
            <person name="Ma J."/>
        </authorList>
    </citation>
    <scope>NUCLEOTIDE SEQUENCE [LARGE SCALE GENOMIC DNA]</scope>
    <source>
        <strain evidence="8">CGMCC 4.1434</strain>
    </source>
</reference>
<name>A0ABW0TGA3_9BACL</name>
<evidence type="ECO:0000259" key="6">
    <source>
        <dbReference type="PROSITE" id="PS51096"/>
    </source>
</evidence>
<keyword evidence="1 5" id="KW-0479">Metal-binding</keyword>
<dbReference type="InterPro" id="IPR011032">
    <property type="entry name" value="GroES-like_sf"/>
</dbReference>
<evidence type="ECO:0000256" key="4">
    <source>
        <dbReference type="ARBA" id="ARBA00023027"/>
    </source>
</evidence>
<dbReference type="PANTHER" id="PTHR43880">
    <property type="entry name" value="ALCOHOL DEHYDROGENASE"/>
    <property type="match status" value="1"/>
</dbReference>
<dbReference type="RefSeq" id="WP_381430176.1">
    <property type="nucleotide sequence ID" value="NZ_JBHSNO010000001.1"/>
</dbReference>
<gene>
    <name evidence="7" type="ORF">ACFPRA_02365</name>
</gene>
<keyword evidence="4" id="KW-0520">NAD</keyword>
<dbReference type="Gene3D" id="3.40.50.720">
    <property type="entry name" value="NAD(P)-binding Rossmann-like Domain"/>
    <property type="match status" value="1"/>
</dbReference>
<dbReference type="SUPFAM" id="SSF50129">
    <property type="entry name" value="GroES-like"/>
    <property type="match status" value="1"/>
</dbReference>
<dbReference type="Gene3D" id="3.90.180.10">
    <property type="entry name" value="Medium-chain alcohol dehydrogenases, catalytic domain"/>
    <property type="match status" value="1"/>
</dbReference>
<keyword evidence="2 5" id="KW-0862">Zinc</keyword>
<dbReference type="Pfam" id="PF08240">
    <property type="entry name" value="ADH_N"/>
    <property type="match status" value="1"/>
</dbReference>
<dbReference type="EMBL" id="JBHSNO010000001">
    <property type="protein sequence ID" value="MFC5587753.1"/>
    <property type="molecule type" value="Genomic_DNA"/>
</dbReference>
<dbReference type="InterPro" id="IPR013149">
    <property type="entry name" value="ADH-like_C"/>
</dbReference>
<evidence type="ECO:0000256" key="2">
    <source>
        <dbReference type="ARBA" id="ARBA00022833"/>
    </source>
</evidence>
<dbReference type="InterPro" id="IPR020843">
    <property type="entry name" value="ER"/>
</dbReference>
<dbReference type="Pfam" id="PF00107">
    <property type="entry name" value="ADH_zinc_N"/>
    <property type="match status" value="1"/>
</dbReference>
<sequence>MIVKAAVVHAGGTDYQLSDLKLAEMQPDEVIVKIVASGMCMSDETIRNGKTSVAFPVVLGHEGTGIIEKVGDAVKKFKVGDQVVMSYAYCENCPSCQAGHPSICNDWMKLNFLGVRDDGSHTFYTEDGSPVKNFYGHSSFATHTLVHESNLTRVDSDVDLRLIGPLGCGFLTGSGTVINGLKPVVGSSIVIFGTGAVGLAAMMAAKLEGCSKIIAVDIHDNRLEISKKLGATHTINSKLEDPIKKIAEITDGEGVAYAIDTTGIAPVIKTALAVLARGGVIAPIAVSTNSIELNITSELMLGSKSMIGVVMGNNVPQLSIPQLIKFYKEDRFPFDQLVKFYKFDDINQAAQDSISGSVIKPVLVIDESYTAPSSK</sequence>
<accession>A0ABW0TGA3</accession>
<dbReference type="PANTHER" id="PTHR43880:SF12">
    <property type="entry name" value="ALCOHOL DEHYDROGENASE CLASS-3"/>
    <property type="match status" value="1"/>
</dbReference>
<dbReference type="InterPro" id="IPR013154">
    <property type="entry name" value="ADH-like_N"/>
</dbReference>
<comment type="cofactor">
    <cofactor evidence="5">
        <name>Zn(2+)</name>
        <dbReference type="ChEBI" id="CHEBI:29105"/>
    </cofactor>
</comment>
<dbReference type="Proteomes" id="UP001596109">
    <property type="component" value="Unassembled WGS sequence"/>
</dbReference>
<evidence type="ECO:0000313" key="7">
    <source>
        <dbReference type="EMBL" id="MFC5587753.1"/>
    </source>
</evidence>
<evidence type="ECO:0000256" key="3">
    <source>
        <dbReference type="ARBA" id="ARBA00023002"/>
    </source>
</evidence>
<feature type="domain" description="PTS EIIA type-4" evidence="6">
    <location>
        <begin position="184"/>
        <end position="354"/>
    </location>
</feature>
<comment type="caution">
    <text evidence="7">The sequence shown here is derived from an EMBL/GenBank/DDBJ whole genome shotgun (WGS) entry which is preliminary data.</text>
</comment>
<keyword evidence="3" id="KW-0560">Oxidoreductase</keyword>
<evidence type="ECO:0000256" key="5">
    <source>
        <dbReference type="RuleBase" id="RU361277"/>
    </source>
</evidence>
<dbReference type="InterPro" id="IPR004701">
    <property type="entry name" value="PTS_EIIA_man-typ"/>
</dbReference>
<organism evidence="7 8">
    <name type="scientific">Sporosarcina soli</name>
    <dbReference type="NCBI Taxonomy" id="334736"/>
    <lineage>
        <taxon>Bacteria</taxon>
        <taxon>Bacillati</taxon>
        <taxon>Bacillota</taxon>
        <taxon>Bacilli</taxon>
        <taxon>Bacillales</taxon>
        <taxon>Caryophanaceae</taxon>
        <taxon>Sporosarcina</taxon>
    </lineage>
</organism>
<keyword evidence="8" id="KW-1185">Reference proteome</keyword>
<dbReference type="InterPro" id="IPR036291">
    <property type="entry name" value="NAD(P)-bd_dom_sf"/>
</dbReference>
<dbReference type="PROSITE" id="PS00059">
    <property type="entry name" value="ADH_ZINC"/>
    <property type="match status" value="1"/>
</dbReference>
<dbReference type="InterPro" id="IPR002328">
    <property type="entry name" value="ADH_Zn_CS"/>
</dbReference>
<evidence type="ECO:0000256" key="1">
    <source>
        <dbReference type="ARBA" id="ARBA00022723"/>
    </source>
</evidence>
<comment type="similarity">
    <text evidence="5">Belongs to the zinc-containing alcohol dehydrogenase family.</text>
</comment>
<dbReference type="SUPFAM" id="SSF51735">
    <property type="entry name" value="NAD(P)-binding Rossmann-fold domains"/>
    <property type="match status" value="1"/>
</dbReference>
<proteinExistence type="inferred from homology"/>
<protein>
    <submittedName>
        <fullName evidence="7">NAD(P)-dependent alcohol dehydrogenase</fullName>
    </submittedName>
</protein>
<dbReference type="PROSITE" id="PS51096">
    <property type="entry name" value="PTS_EIIA_TYPE_4"/>
    <property type="match status" value="1"/>
</dbReference>
<evidence type="ECO:0000313" key="8">
    <source>
        <dbReference type="Proteomes" id="UP001596109"/>
    </source>
</evidence>
<dbReference type="CDD" id="cd08278">
    <property type="entry name" value="benzyl_alcohol_DH"/>
    <property type="match status" value="1"/>
</dbReference>
<dbReference type="SMART" id="SM00829">
    <property type="entry name" value="PKS_ER"/>
    <property type="match status" value="1"/>
</dbReference>